<organism evidence="1 2">
    <name type="scientific">Streptococcus pluranimalium</name>
    <dbReference type="NCBI Taxonomy" id="82348"/>
    <lineage>
        <taxon>Bacteria</taxon>
        <taxon>Bacillati</taxon>
        <taxon>Bacillota</taxon>
        <taxon>Bacilli</taxon>
        <taxon>Lactobacillales</taxon>
        <taxon>Streptococcaceae</taxon>
        <taxon>Streptococcus</taxon>
    </lineage>
</organism>
<accession>A0A2L0D476</accession>
<dbReference type="RefSeq" id="WP_104967821.1">
    <property type="nucleotide sequence ID" value="NZ_CP025536.1"/>
</dbReference>
<reference evidence="1 2" key="2">
    <citation type="submission" date="2018-02" db="EMBL/GenBank/DDBJ databases">
        <title>Whole genome sequencing analysis of Streptococcus pluranimalium isolated from cattle infected mastitis in China.</title>
        <authorList>
            <person name="Zhang J.-R."/>
            <person name="Hu G.-Z."/>
        </authorList>
    </citation>
    <scope>NUCLEOTIDE SEQUENCE [LARGE SCALE GENOMIC DNA]</scope>
    <source>
        <strain evidence="1 2">TH11417</strain>
    </source>
</reference>
<name>A0A2L0D476_9STRE</name>
<dbReference type="KEGG" id="splr:C0J00_04940"/>
<dbReference type="OrthoDB" id="3197351at2"/>
<sequence length="222" mass="25040">MLYFAIIGDFVDSKSIQNRYQAQKILENALTKINHKYEDIIVSKFSITLGDEFQGLLTIEAPIFHMIDDLCQELFPYEVRFGVGLGDIVTDINPELSIGADGPAYWHAREAIQFVHQKNDYGNTSLAIEVGNPTKTAQLNALISAGDAIKADWRASQQEVLTSLLEMNVYQEHFDQQALGEMLQLNASALSKRLKSSSIKVYLRLRQATLELILENVMEEKE</sequence>
<dbReference type="GeneID" id="98393250"/>
<dbReference type="Pfam" id="PF16264">
    <property type="entry name" value="SatD"/>
    <property type="match status" value="1"/>
</dbReference>
<evidence type="ECO:0000313" key="1">
    <source>
        <dbReference type="EMBL" id="AUW96494.1"/>
    </source>
</evidence>
<dbReference type="GO" id="GO:0003677">
    <property type="term" value="F:DNA binding"/>
    <property type="evidence" value="ECO:0007669"/>
    <property type="project" value="UniProtKB-KW"/>
</dbReference>
<evidence type="ECO:0000313" key="2">
    <source>
        <dbReference type="Proteomes" id="UP000238956"/>
    </source>
</evidence>
<protein>
    <submittedName>
        <fullName evidence="1">DNA-binding protein</fullName>
    </submittedName>
</protein>
<gene>
    <name evidence="1" type="ORF">C0J00_04940</name>
</gene>
<proteinExistence type="predicted"/>
<reference evidence="1 2" key="1">
    <citation type="submission" date="2017-12" db="EMBL/GenBank/DDBJ databases">
        <authorList>
            <person name="Hurst M.R.H."/>
        </authorList>
    </citation>
    <scope>NUCLEOTIDE SEQUENCE [LARGE SCALE GENOMIC DNA]</scope>
    <source>
        <strain evidence="1 2">TH11417</strain>
    </source>
</reference>
<dbReference type="EMBL" id="CP025536">
    <property type="protein sequence ID" value="AUW96494.1"/>
    <property type="molecule type" value="Genomic_DNA"/>
</dbReference>
<dbReference type="Proteomes" id="UP000238956">
    <property type="component" value="Chromosome"/>
</dbReference>
<dbReference type="InterPro" id="IPR032580">
    <property type="entry name" value="SatD"/>
</dbReference>
<dbReference type="AlphaFoldDB" id="A0A2L0D476"/>
<keyword evidence="1" id="KW-0238">DNA-binding</keyword>
<keyword evidence="2" id="KW-1185">Reference proteome</keyword>